<accession>A0A6V8SGY7</accession>
<dbReference type="PANTHER" id="PTHR43673">
    <property type="entry name" value="NAD(P)H NITROREDUCTASE YDGI-RELATED"/>
    <property type="match status" value="1"/>
</dbReference>
<dbReference type="SUPFAM" id="SSF55469">
    <property type="entry name" value="FMN-dependent nitroreductase-like"/>
    <property type="match status" value="1"/>
</dbReference>
<keyword evidence="8" id="KW-1185">Reference proteome</keyword>
<comment type="similarity">
    <text evidence="2">Belongs to the nitroreductase family.</text>
</comment>
<keyword evidence="5" id="KW-0560">Oxidoreductase</keyword>
<dbReference type="InterPro" id="IPR000415">
    <property type="entry name" value="Nitroreductase-like"/>
</dbReference>
<dbReference type="InterPro" id="IPR029479">
    <property type="entry name" value="Nitroreductase"/>
</dbReference>
<reference evidence="7 8" key="1">
    <citation type="submission" date="2020-07" db="EMBL/GenBank/DDBJ databases">
        <title>A new beta-1,3-glucan-decomposing anaerobic bacterium isolated from anoxic soil subjected to biological soil disinfestation.</title>
        <authorList>
            <person name="Ueki A."/>
            <person name="Tonouchi A."/>
        </authorList>
    </citation>
    <scope>NUCLEOTIDE SEQUENCE [LARGE SCALE GENOMIC DNA]</scope>
    <source>
        <strain evidence="7 8">TW1</strain>
    </source>
</reference>
<dbReference type="Gene3D" id="3.40.109.10">
    <property type="entry name" value="NADH Oxidase"/>
    <property type="match status" value="1"/>
</dbReference>
<dbReference type="Proteomes" id="UP000580568">
    <property type="component" value="Unassembled WGS sequence"/>
</dbReference>
<comment type="caution">
    <text evidence="7">The sequence shown here is derived from an EMBL/GenBank/DDBJ whole genome shotgun (WGS) entry which is preliminary data.</text>
</comment>
<sequence length="183" mass="20330">MGFYEVIGERQSIKKYNSQGPIDKEKLNRMVTAAMMSPSWKNKTSYKIILIDDKKIKDTIADTVLNDDGQVSKGIKDAPLLAVFLASPDKSGEIDGKEYYLVDGAIAMEHFILAATAEGYSTCWVGAANEAEVINAIGAPNNYKLVGMTPVGHSDEQKDHNPKKDFNDYVFLNNWNTPFVNKF</sequence>
<evidence type="ECO:0000256" key="2">
    <source>
        <dbReference type="ARBA" id="ARBA00007118"/>
    </source>
</evidence>
<dbReference type="GO" id="GO:0016491">
    <property type="term" value="F:oxidoreductase activity"/>
    <property type="evidence" value="ECO:0007669"/>
    <property type="project" value="UniProtKB-KW"/>
</dbReference>
<keyword evidence="4" id="KW-0288">FMN</keyword>
<evidence type="ECO:0000259" key="6">
    <source>
        <dbReference type="Pfam" id="PF00881"/>
    </source>
</evidence>
<gene>
    <name evidence="7" type="ORF">bsdtw1_00448</name>
</gene>
<dbReference type="EMBL" id="BLZR01000001">
    <property type="protein sequence ID" value="GFP74398.1"/>
    <property type="molecule type" value="Genomic_DNA"/>
</dbReference>
<dbReference type="PANTHER" id="PTHR43673:SF2">
    <property type="entry name" value="NITROREDUCTASE"/>
    <property type="match status" value="1"/>
</dbReference>
<keyword evidence="3" id="KW-0285">Flavoprotein</keyword>
<evidence type="ECO:0000313" key="8">
    <source>
        <dbReference type="Proteomes" id="UP000580568"/>
    </source>
</evidence>
<protein>
    <recommendedName>
        <fullName evidence="6">Nitroreductase domain-containing protein</fullName>
    </recommendedName>
</protein>
<comment type="cofactor">
    <cofactor evidence="1">
        <name>FMN</name>
        <dbReference type="ChEBI" id="CHEBI:58210"/>
    </cofactor>
</comment>
<dbReference type="Pfam" id="PF00881">
    <property type="entry name" value="Nitroreductase"/>
    <property type="match status" value="1"/>
</dbReference>
<feature type="domain" description="Nitroreductase" evidence="6">
    <location>
        <begin position="8"/>
        <end position="153"/>
    </location>
</feature>
<evidence type="ECO:0000256" key="3">
    <source>
        <dbReference type="ARBA" id="ARBA00022630"/>
    </source>
</evidence>
<evidence type="ECO:0000313" key="7">
    <source>
        <dbReference type="EMBL" id="GFP74398.1"/>
    </source>
</evidence>
<evidence type="ECO:0000256" key="5">
    <source>
        <dbReference type="ARBA" id="ARBA00023002"/>
    </source>
</evidence>
<dbReference type="RefSeq" id="WP_183275962.1">
    <property type="nucleotide sequence ID" value="NZ_BLZR01000001.1"/>
</dbReference>
<proteinExistence type="inferred from homology"/>
<name>A0A6V8SGY7_9CLOT</name>
<organism evidence="7 8">
    <name type="scientific">Clostridium fungisolvens</name>
    <dbReference type="NCBI Taxonomy" id="1604897"/>
    <lineage>
        <taxon>Bacteria</taxon>
        <taxon>Bacillati</taxon>
        <taxon>Bacillota</taxon>
        <taxon>Clostridia</taxon>
        <taxon>Eubacteriales</taxon>
        <taxon>Clostridiaceae</taxon>
        <taxon>Clostridium</taxon>
    </lineage>
</organism>
<evidence type="ECO:0000256" key="1">
    <source>
        <dbReference type="ARBA" id="ARBA00001917"/>
    </source>
</evidence>
<dbReference type="AlphaFoldDB" id="A0A6V8SGY7"/>
<evidence type="ECO:0000256" key="4">
    <source>
        <dbReference type="ARBA" id="ARBA00022643"/>
    </source>
</evidence>